<evidence type="ECO:0000313" key="1">
    <source>
        <dbReference type="EMBL" id="EGD97870.1"/>
    </source>
</evidence>
<name>F2S2S1_TRIT1</name>
<keyword evidence="2" id="KW-1185">Reference proteome</keyword>
<dbReference type="EMBL" id="GG698505">
    <property type="protein sequence ID" value="EGD97870.1"/>
    <property type="molecule type" value="Genomic_DNA"/>
</dbReference>
<dbReference type="Proteomes" id="UP000009172">
    <property type="component" value="Unassembled WGS sequence"/>
</dbReference>
<gene>
    <name evidence="1" type="ORF">TESG_05374</name>
</gene>
<evidence type="ECO:0000313" key="2">
    <source>
        <dbReference type="Proteomes" id="UP000009172"/>
    </source>
</evidence>
<dbReference type="AlphaFoldDB" id="F2S2S1"/>
<accession>F2S2S1</accession>
<protein>
    <submittedName>
        <fullName evidence="1">Uncharacterized protein</fullName>
    </submittedName>
</protein>
<reference evidence="2" key="1">
    <citation type="journal article" date="2012" name="MBio">
        <title>Comparative genome analysis of Trichophyton rubrum and related dermatophytes reveals candidate genes involved in infection.</title>
        <authorList>
            <person name="Martinez D.A."/>
            <person name="Oliver B.G."/>
            <person name="Graeser Y."/>
            <person name="Goldberg J.M."/>
            <person name="Li W."/>
            <person name="Martinez-Rossi N.M."/>
            <person name="Monod M."/>
            <person name="Shelest E."/>
            <person name="Barton R.C."/>
            <person name="Birch E."/>
            <person name="Brakhage A.A."/>
            <person name="Chen Z."/>
            <person name="Gurr S.J."/>
            <person name="Heiman D."/>
            <person name="Heitman J."/>
            <person name="Kosti I."/>
            <person name="Rossi A."/>
            <person name="Saif S."/>
            <person name="Samalova M."/>
            <person name="Saunders C.W."/>
            <person name="Shea T."/>
            <person name="Summerbell R.C."/>
            <person name="Xu J."/>
            <person name="Young S."/>
            <person name="Zeng Q."/>
            <person name="Birren B.W."/>
            <person name="Cuomo C.A."/>
            <person name="White T.C."/>
        </authorList>
    </citation>
    <scope>NUCLEOTIDE SEQUENCE [LARGE SCALE GENOMIC DNA]</scope>
    <source>
        <strain evidence="2">CBS 112818</strain>
    </source>
</reference>
<dbReference type="HOGENOM" id="CLU_2905788_0_0_1"/>
<organism evidence="1 2">
    <name type="scientific">Trichophyton tonsurans (strain CBS 112818)</name>
    <name type="common">Scalp ringworm fungus</name>
    <dbReference type="NCBI Taxonomy" id="647933"/>
    <lineage>
        <taxon>Eukaryota</taxon>
        <taxon>Fungi</taxon>
        <taxon>Dikarya</taxon>
        <taxon>Ascomycota</taxon>
        <taxon>Pezizomycotina</taxon>
        <taxon>Eurotiomycetes</taxon>
        <taxon>Eurotiomycetidae</taxon>
        <taxon>Onygenales</taxon>
        <taxon>Arthrodermataceae</taxon>
        <taxon>Trichophyton</taxon>
    </lineage>
</organism>
<proteinExistence type="predicted"/>
<sequence length="62" mass="7298">MQDEQINIKYQKKFSFILVNIKMSRGGGGFIEVMLSESRYDRKWEKSMISFRNGISQATMDE</sequence>